<feature type="transmembrane region" description="Helical" evidence="7">
    <location>
        <begin position="299"/>
        <end position="318"/>
    </location>
</feature>
<feature type="transmembrane region" description="Helical" evidence="7">
    <location>
        <begin position="164"/>
        <end position="182"/>
    </location>
</feature>
<feature type="transmembrane region" description="Helical" evidence="7">
    <location>
        <begin position="353"/>
        <end position="373"/>
    </location>
</feature>
<keyword evidence="2 7" id="KW-0813">Transport</keyword>
<dbReference type="InterPro" id="IPR051393">
    <property type="entry name" value="ABC_transporter_permease"/>
</dbReference>
<name>A0ABZ1BU57_9FIRM</name>
<dbReference type="RefSeq" id="WP_324715604.1">
    <property type="nucleotide sequence ID" value="NZ_CP141615.1"/>
</dbReference>
<comment type="subcellular location">
    <subcellularLocation>
        <location evidence="1 7">Cell membrane</location>
        <topology evidence="1 7">Multi-pass membrane protein</topology>
    </subcellularLocation>
</comment>
<evidence type="ECO:0000256" key="3">
    <source>
        <dbReference type="ARBA" id="ARBA00022475"/>
    </source>
</evidence>
<evidence type="ECO:0000313" key="10">
    <source>
        <dbReference type="Proteomes" id="UP001332192"/>
    </source>
</evidence>
<feature type="transmembrane region" description="Helical" evidence="7">
    <location>
        <begin position="123"/>
        <end position="144"/>
    </location>
</feature>
<evidence type="ECO:0000256" key="1">
    <source>
        <dbReference type="ARBA" id="ARBA00004651"/>
    </source>
</evidence>
<dbReference type="PROSITE" id="PS50928">
    <property type="entry name" value="ABC_TM1"/>
    <property type="match status" value="1"/>
</dbReference>
<keyword evidence="6 7" id="KW-0472">Membrane</keyword>
<dbReference type="SUPFAM" id="SSF161098">
    <property type="entry name" value="MetI-like"/>
    <property type="match status" value="1"/>
</dbReference>
<sequence>MAARAAPAGRRGALRRPLLTERAQEALTAYAFLAPFLFGLVVFFAYAFVRTVYFSFTRYDLFHPPQWVGLDNYLAIFQEPRFLTALANSLTFAAVVTTAQTVFALMLALVLNQKLKGITFFRAAYYMPSVTSSIVITLIFIWLFQRTGVMNYLLTLAATYWQMLLAFLALTALVQAALVIAERRRHLPASVLEPSLLVVAMMVAAAATAGLAAAGVVRAFPRQEPVIITWLNTRRRFPDWGAPIPLEAIMMLNTWTTAPTFMLLYLAGLQDIPRELYEAASVDGATPWQQFRHITVPQLRHVSFLVVTLGLIGTLQMFDQVAIIGDQAPLESVITLAYYVYNNVFPGGALPRIGAASAGAVILAVLTLVVVLIQRKVVER</sequence>
<dbReference type="CDD" id="cd06261">
    <property type="entry name" value="TM_PBP2"/>
    <property type="match status" value="1"/>
</dbReference>
<proteinExistence type="inferred from homology"/>
<evidence type="ECO:0000256" key="6">
    <source>
        <dbReference type="ARBA" id="ARBA00023136"/>
    </source>
</evidence>
<feature type="domain" description="ABC transmembrane type-1" evidence="8">
    <location>
        <begin position="86"/>
        <end position="374"/>
    </location>
</feature>
<dbReference type="PANTHER" id="PTHR30193">
    <property type="entry name" value="ABC TRANSPORTER PERMEASE PROTEIN"/>
    <property type="match status" value="1"/>
</dbReference>
<keyword evidence="3" id="KW-1003">Cell membrane</keyword>
<dbReference type="PANTHER" id="PTHR30193:SF37">
    <property type="entry name" value="INNER MEMBRANE ABC TRANSPORTER PERMEASE PROTEIN YCJO"/>
    <property type="match status" value="1"/>
</dbReference>
<accession>A0ABZ1BU57</accession>
<dbReference type="InterPro" id="IPR035906">
    <property type="entry name" value="MetI-like_sf"/>
</dbReference>
<reference evidence="9 10" key="1">
    <citation type="journal article" date="2024" name="Front. Microbiol.">
        <title>Novel thermophilic genera Geochorda gen. nov. and Carboxydochorda gen. nov. from the deep terrestrial subsurface reveal the ecophysiological diversity in the class Limnochordia.</title>
        <authorList>
            <person name="Karnachuk O.V."/>
            <person name="Lukina A.P."/>
            <person name="Avakyan M.R."/>
            <person name="Kadnikov V.V."/>
            <person name="Begmatov S."/>
            <person name="Beletsky A.V."/>
            <person name="Vlasova K.G."/>
            <person name="Novikov A.A."/>
            <person name="Shcherbakova V.A."/>
            <person name="Mardanov A.V."/>
            <person name="Ravin N.V."/>
        </authorList>
    </citation>
    <scope>NUCLEOTIDE SEQUENCE [LARGE SCALE GENOMIC DNA]</scope>
    <source>
        <strain evidence="9 10">L945</strain>
    </source>
</reference>
<evidence type="ECO:0000256" key="7">
    <source>
        <dbReference type="RuleBase" id="RU363032"/>
    </source>
</evidence>
<evidence type="ECO:0000259" key="8">
    <source>
        <dbReference type="PROSITE" id="PS50928"/>
    </source>
</evidence>
<keyword evidence="5 7" id="KW-1133">Transmembrane helix</keyword>
<gene>
    <name evidence="9" type="ORF">U7230_09505</name>
</gene>
<dbReference type="Gene3D" id="1.10.3720.10">
    <property type="entry name" value="MetI-like"/>
    <property type="match status" value="2"/>
</dbReference>
<evidence type="ECO:0000256" key="5">
    <source>
        <dbReference type="ARBA" id="ARBA00022989"/>
    </source>
</evidence>
<dbReference type="InterPro" id="IPR000515">
    <property type="entry name" value="MetI-like"/>
</dbReference>
<dbReference type="Proteomes" id="UP001332192">
    <property type="component" value="Chromosome"/>
</dbReference>
<keyword evidence="10" id="KW-1185">Reference proteome</keyword>
<dbReference type="EMBL" id="CP141615">
    <property type="protein sequence ID" value="WRP16332.1"/>
    <property type="molecule type" value="Genomic_DNA"/>
</dbReference>
<feature type="transmembrane region" description="Helical" evidence="7">
    <location>
        <begin position="194"/>
        <end position="220"/>
    </location>
</feature>
<evidence type="ECO:0000313" key="9">
    <source>
        <dbReference type="EMBL" id="WRP16332.1"/>
    </source>
</evidence>
<feature type="transmembrane region" description="Helical" evidence="7">
    <location>
        <begin position="240"/>
        <end position="266"/>
    </location>
</feature>
<keyword evidence="4 7" id="KW-0812">Transmembrane</keyword>
<comment type="similarity">
    <text evidence="7">Belongs to the binding-protein-dependent transport system permease family.</text>
</comment>
<dbReference type="Pfam" id="PF00528">
    <property type="entry name" value="BPD_transp_1"/>
    <property type="match status" value="1"/>
</dbReference>
<protein>
    <submittedName>
        <fullName evidence="9">Sugar ABC transporter permease</fullName>
    </submittedName>
</protein>
<feature type="transmembrane region" description="Helical" evidence="7">
    <location>
        <begin position="26"/>
        <end position="49"/>
    </location>
</feature>
<evidence type="ECO:0000256" key="4">
    <source>
        <dbReference type="ARBA" id="ARBA00022692"/>
    </source>
</evidence>
<evidence type="ECO:0000256" key="2">
    <source>
        <dbReference type="ARBA" id="ARBA00022448"/>
    </source>
</evidence>
<feature type="transmembrane region" description="Helical" evidence="7">
    <location>
        <begin position="90"/>
        <end position="111"/>
    </location>
</feature>
<organism evidence="9 10">
    <name type="scientific">Carboxydichorda subterranea</name>
    <dbReference type="NCBI Taxonomy" id="3109565"/>
    <lineage>
        <taxon>Bacteria</taxon>
        <taxon>Bacillati</taxon>
        <taxon>Bacillota</taxon>
        <taxon>Limnochordia</taxon>
        <taxon>Limnochordales</taxon>
        <taxon>Geochordaceae</taxon>
        <taxon>Carboxydichorda</taxon>
    </lineage>
</organism>